<dbReference type="STRING" id="112090.W4G003"/>
<sequence>MVCDAANGLSHLHASACLHRDVVVCQHVARTMSKSATLGWHDGDSWWTDGGRMSSDLVTTIPPSRSNPPYLSLYKEASDVFAFGVTMWETYHDAVAVRVSDMHISTSNLEMVRRCFAVNPVPTKADRAMKQIRE</sequence>
<proteinExistence type="predicted"/>
<gene>
    <name evidence="1" type="ORF">H257_12343</name>
</gene>
<organism evidence="1">
    <name type="scientific">Aphanomyces astaci</name>
    <name type="common">Crayfish plague agent</name>
    <dbReference type="NCBI Taxonomy" id="112090"/>
    <lineage>
        <taxon>Eukaryota</taxon>
        <taxon>Sar</taxon>
        <taxon>Stramenopiles</taxon>
        <taxon>Oomycota</taxon>
        <taxon>Saprolegniomycetes</taxon>
        <taxon>Saprolegniales</taxon>
        <taxon>Verrucalvaceae</taxon>
        <taxon>Aphanomyces</taxon>
    </lineage>
</organism>
<dbReference type="SUPFAM" id="SSF56112">
    <property type="entry name" value="Protein kinase-like (PK-like)"/>
    <property type="match status" value="1"/>
</dbReference>
<name>W4G003_APHAT</name>
<dbReference type="EMBL" id="KI913153">
    <property type="protein sequence ID" value="ETV72581.1"/>
    <property type="molecule type" value="Genomic_DNA"/>
</dbReference>
<dbReference type="Gene3D" id="1.10.510.10">
    <property type="entry name" value="Transferase(Phosphotransferase) domain 1"/>
    <property type="match status" value="1"/>
</dbReference>
<dbReference type="RefSeq" id="XP_009837809.1">
    <property type="nucleotide sequence ID" value="XM_009839507.1"/>
</dbReference>
<accession>W4G003</accession>
<dbReference type="VEuPathDB" id="FungiDB:H257_12343"/>
<dbReference type="AlphaFoldDB" id="W4G003"/>
<evidence type="ECO:0008006" key="2">
    <source>
        <dbReference type="Google" id="ProtNLM"/>
    </source>
</evidence>
<evidence type="ECO:0000313" key="1">
    <source>
        <dbReference type="EMBL" id="ETV72581.1"/>
    </source>
</evidence>
<dbReference type="InterPro" id="IPR011009">
    <property type="entry name" value="Kinase-like_dom_sf"/>
</dbReference>
<dbReference type="OrthoDB" id="6071166at2759"/>
<protein>
    <recommendedName>
        <fullName evidence="2">Protein kinase domain-containing protein</fullName>
    </recommendedName>
</protein>
<reference evidence="1" key="1">
    <citation type="submission" date="2013-12" db="EMBL/GenBank/DDBJ databases">
        <title>The Genome Sequence of Aphanomyces astaci APO3.</title>
        <authorList>
            <consortium name="The Broad Institute Genomics Platform"/>
            <person name="Russ C."/>
            <person name="Tyler B."/>
            <person name="van West P."/>
            <person name="Dieguez-Uribeondo J."/>
            <person name="Young S.K."/>
            <person name="Zeng Q."/>
            <person name="Gargeya S."/>
            <person name="Fitzgerald M."/>
            <person name="Abouelleil A."/>
            <person name="Alvarado L."/>
            <person name="Chapman S.B."/>
            <person name="Gainer-Dewar J."/>
            <person name="Goldberg J."/>
            <person name="Griggs A."/>
            <person name="Gujja S."/>
            <person name="Hansen M."/>
            <person name="Howarth C."/>
            <person name="Imamovic A."/>
            <person name="Ireland A."/>
            <person name="Larimer J."/>
            <person name="McCowan C."/>
            <person name="Murphy C."/>
            <person name="Pearson M."/>
            <person name="Poon T.W."/>
            <person name="Priest M."/>
            <person name="Roberts A."/>
            <person name="Saif S."/>
            <person name="Shea T."/>
            <person name="Sykes S."/>
            <person name="Wortman J."/>
            <person name="Nusbaum C."/>
            <person name="Birren B."/>
        </authorList>
    </citation>
    <scope>NUCLEOTIDE SEQUENCE [LARGE SCALE GENOMIC DNA]</scope>
    <source>
        <strain evidence="1">APO3</strain>
    </source>
</reference>
<dbReference type="GeneID" id="20814339"/>